<dbReference type="AlphaFoldDB" id="F8C2H4"/>
<dbReference type="REBASE" id="36581">
    <property type="entry name" value="S.TgeOPF15ORF145P"/>
</dbReference>
<comment type="similarity">
    <text evidence="1">Belongs to the type-I restriction system S methylase family.</text>
</comment>
<reference evidence="5 6" key="1">
    <citation type="journal article" date="2013" name="Genome Announc.">
        <title>Complete genome sequence of the hyperthermophilic sulfate-reducing bacterium Thermodesulfobacterium geofontis OPF15T.</title>
        <authorList>
            <person name="Elkins J.G."/>
            <person name="Hamilton-Brehm S.D."/>
            <person name="Lucas S."/>
            <person name="Han J."/>
            <person name="Lapidus A."/>
            <person name="Cheng J.F."/>
            <person name="Goodwin L.A."/>
            <person name="Pitluck S."/>
            <person name="Peters L."/>
            <person name="Mikhailova N."/>
            <person name="Davenport K.W."/>
            <person name="Detter J.C."/>
            <person name="Han C.S."/>
            <person name="Tapia R."/>
            <person name="Land M.L."/>
            <person name="Hauser L."/>
            <person name="Kyrpides N.C."/>
            <person name="Ivanova N.N."/>
            <person name="Pagani I."/>
            <person name="Bruce D."/>
            <person name="Woyke T."/>
            <person name="Cottingham R.W."/>
        </authorList>
    </citation>
    <scope>NUCLEOTIDE SEQUENCE [LARGE SCALE GENOMIC DNA]</scope>
    <source>
        <strain evidence="5 6">OPF15</strain>
    </source>
</reference>
<dbReference type="PANTHER" id="PTHR30408">
    <property type="entry name" value="TYPE-1 RESTRICTION ENZYME ECOKI SPECIFICITY PROTEIN"/>
    <property type="match status" value="1"/>
</dbReference>
<keyword evidence="3" id="KW-0238">DNA-binding</keyword>
<evidence type="ECO:0000313" key="6">
    <source>
        <dbReference type="Proteomes" id="UP000006583"/>
    </source>
</evidence>
<dbReference type="HOGENOM" id="CLU_021095_2_1_0"/>
<dbReference type="STRING" id="795359.TOPB45_0148"/>
<dbReference type="Gene3D" id="3.90.220.20">
    <property type="entry name" value="DNA methylase specificity domains"/>
    <property type="match status" value="2"/>
</dbReference>
<dbReference type="GO" id="GO:0009307">
    <property type="term" value="P:DNA restriction-modification system"/>
    <property type="evidence" value="ECO:0007669"/>
    <property type="project" value="UniProtKB-KW"/>
</dbReference>
<dbReference type="Proteomes" id="UP000006583">
    <property type="component" value="Chromosome"/>
</dbReference>
<gene>
    <name evidence="5" type="ordered locus">TOPB45_0148</name>
</gene>
<evidence type="ECO:0000259" key="4">
    <source>
        <dbReference type="Pfam" id="PF01420"/>
    </source>
</evidence>
<dbReference type="SUPFAM" id="SSF116734">
    <property type="entry name" value="DNA methylase specificity domain"/>
    <property type="match status" value="2"/>
</dbReference>
<evidence type="ECO:0000256" key="1">
    <source>
        <dbReference type="ARBA" id="ARBA00010923"/>
    </source>
</evidence>
<organism evidence="5 6">
    <name type="scientific">Thermodesulfobacterium geofontis (strain OPF15)</name>
    <dbReference type="NCBI Taxonomy" id="795359"/>
    <lineage>
        <taxon>Bacteria</taxon>
        <taxon>Pseudomonadati</taxon>
        <taxon>Thermodesulfobacteriota</taxon>
        <taxon>Thermodesulfobacteria</taxon>
        <taxon>Thermodesulfobacteriales</taxon>
        <taxon>Thermodesulfobacteriaceae</taxon>
        <taxon>Thermodesulfobacterium</taxon>
    </lineage>
</organism>
<dbReference type="OrthoDB" id="9811611at2"/>
<keyword evidence="2" id="KW-0680">Restriction system</keyword>
<dbReference type="EMBL" id="CP002829">
    <property type="protein sequence ID" value="AEH22264.1"/>
    <property type="molecule type" value="Genomic_DNA"/>
</dbReference>
<evidence type="ECO:0000256" key="3">
    <source>
        <dbReference type="ARBA" id="ARBA00023125"/>
    </source>
</evidence>
<dbReference type="InterPro" id="IPR044946">
    <property type="entry name" value="Restrct_endonuc_typeI_TRD_sf"/>
</dbReference>
<dbReference type="RefSeq" id="WP_013908964.1">
    <property type="nucleotide sequence ID" value="NC_015682.1"/>
</dbReference>
<protein>
    <submittedName>
        <fullName evidence="5">Restriction modification system DNA specificity domain protein</fullName>
    </submittedName>
</protein>
<accession>F8C2H4</accession>
<sequence>MKFRWETEFKETEIGEIPKDWEIRKLGELLKSLESGKRPKGGALAHNPNGILSIGGENINWDGSLDLSECLRFDENFYKKLKKGRIEQGDILLVKDGATIGKLAYIKEAPEGKAMVNEHVFLLKSNNSKTYSRFLFYFLFSEIGQQQIESSISGSAQGGINKSIKDNILVFYPPLPEQSRIATVLSYFDDLIEVKKRQNEILEKTAMAIFKSWFIDFEPFKDGEFVYNEELGKEIPKGWAVKRLGEVVKIESGGSAPQKEEYFIGGKNPFVRVKHLTNYPCVEEADFINDEAVEQYNLKLYNEGSIIFQRSGESLSFGRVNILPFNAYIVNHLAVIPNLPSNKLLMEFLFFTLKNILIELIEERSGTALPYIRISDIEKKEILLPPPHILQSFHSLVEPLFQKIILNQKQIMTLRKIRDTLLPLLVFGKLRIEKV</sequence>
<dbReference type="InterPro" id="IPR052021">
    <property type="entry name" value="Type-I_RS_S_subunit"/>
</dbReference>
<dbReference type="eggNOG" id="COG0732">
    <property type="taxonomic scope" value="Bacteria"/>
</dbReference>
<dbReference type="InterPro" id="IPR000055">
    <property type="entry name" value="Restrct_endonuc_typeI_TRD"/>
</dbReference>
<keyword evidence="6" id="KW-1185">Reference proteome</keyword>
<name>F8C2H4_THEGP</name>
<dbReference type="KEGG" id="top:TOPB45_0148"/>
<feature type="domain" description="Type I restriction modification DNA specificity" evidence="4">
    <location>
        <begin position="18"/>
        <end position="203"/>
    </location>
</feature>
<feature type="domain" description="Type I restriction modification DNA specificity" evidence="4">
    <location>
        <begin position="236"/>
        <end position="411"/>
    </location>
</feature>
<proteinExistence type="inferred from homology"/>
<dbReference type="PATRIC" id="fig|795359.3.peg.147"/>
<evidence type="ECO:0000313" key="5">
    <source>
        <dbReference type="EMBL" id="AEH22264.1"/>
    </source>
</evidence>
<dbReference type="PANTHER" id="PTHR30408:SF12">
    <property type="entry name" value="TYPE I RESTRICTION ENZYME MJAVIII SPECIFICITY SUBUNIT"/>
    <property type="match status" value="1"/>
</dbReference>
<evidence type="ECO:0000256" key="2">
    <source>
        <dbReference type="ARBA" id="ARBA00022747"/>
    </source>
</evidence>
<dbReference type="Pfam" id="PF01420">
    <property type="entry name" value="Methylase_S"/>
    <property type="match status" value="2"/>
</dbReference>
<dbReference type="Gene3D" id="1.10.287.1120">
    <property type="entry name" value="Bipartite methylase S protein"/>
    <property type="match status" value="1"/>
</dbReference>
<dbReference type="GO" id="GO:0003677">
    <property type="term" value="F:DNA binding"/>
    <property type="evidence" value="ECO:0007669"/>
    <property type="project" value="UniProtKB-KW"/>
</dbReference>